<keyword evidence="1" id="KW-0812">Transmembrane</keyword>
<protein>
    <submittedName>
        <fullName evidence="2">(rape) hypothetical protein</fullName>
    </submittedName>
</protein>
<name>A0A816J5Y8_BRANA</name>
<proteinExistence type="predicted"/>
<feature type="transmembrane region" description="Helical" evidence="1">
    <location>
        <begin position="89"/>
        <end position="115"/>
    </location>
</feature>
<reference evidence="2" key="1">
    <citation type="submission" date="2021-01" db="EMBL/GenBank/DDBJ databases">
        <authorList>
            <consortium name="Genoscope - CEA"/>
            <person name="William W."/>
        </authorList>
    </citation>
    <scope>NUCLEOTIDE SEQUENCE</scope>
</reference>
<organism evidence="2">
    <name type="scientific">Brassica napus</name>
    <name type="common">Rape</name>
    <dbReference type="NCBI Taxonomy" id="3708"/>
    <lineage>
        <taxon>Eukaryota</taxon>
        <taxon>Viridiplantae</taxon>
        <taxon>Streptophyta</taxon>
        <taxon>Embryophyta</taxon>
        <taxon>Tracheophyta</taxon>
        <taxon>Spermatophyta</taxon>
        <taxon>Magnoliopsida</taxon>
        <taxon>eudicotyledons</taxon>
        <taxon>Gunneridae</taxon>
        <taxon>Pentapetalae</taxon>
        <taxon>rosids</taxon>
        <taxon>malvids</taxon>
        <taxon>Brassicales</taxon>
        <taxon>Brassicaceae</taxon>
        <taxon>Brassiceae</taxon>
        <taxon>Brassica</taxon>
    </lineage>
</organism>
<sequence length="118" mass="13742">MITQGTSSRIWKIGIIWGNLRICHFNLIIVVLLESASMRRYGIWVYSNLDFNFGKFIKSVISYFSSLQESREIWAMISEDMLFQNGDSLLIVICDISILLEWNSILIVLLSIYILKKM</sequence>
<dbReference type="EMBL" id="HG994373">
    <property type="protein sequence ID" value="CAF1731933.1"/>
    <property type="molecule type" value="Genomic_DNA"/>
</dbReference>
<dbReference type="Proteomes" id="UP001295469">
    <property type="component" value="Chromosome C09"/>
</dbReference>
<dbReference type="AlphaFoldDB" id="A0A816J5Y8"/>
<evidence type="ECO:0000256" key="1">
    <source>
        <dbReference type="SAM" id="Phobius"/>
    </source>
</evidence>
<gene>
    <name evidence="2" type="ORF">DARMORV10_C09P26830.1</name>
</gene>
<feature type="transmembrane region" description="Helical" evidence="1">
    <location>
        <begin position="12"/>
        <end position="33"/>
    </location>
</feature>
<keyword evidence="1" id="KW-0472">Membrane</keyword>
<keyword evidence="1" id="KW-1133">Transmembrane helix</keyword>
<evidence type="ECO:0000313" key="2">
    <source>
        <dbReference type="EMBL" id="CAF1731933.1"/>
    </source>
</evidence>
<accession>A0A816J5Y8</accession>